<evidence type="ECO:0000313" key="2">
    <source>
        <dbReference type="Proteomes" id="UP000504612"/>
    </source>
</evidence>
<keyword evidence="2" id="KW-1185">Reference proteome</keyword>
<dbReference type="Pfam" id="PF14774">
    <property type="entry name" value="FAM177"/>
    <property type="match status" value="1"/>
</dbReference>
<dbReference type="AlphaFoldDB" id="A0A6J1TQN6"/>
<evidence type="ECO:0000256" key="1">
    <source>
        <dbReference type="SAM" id="MobiDB-lite"/>
    </source>
</evidence>
<reference evidence="3" key="1">
    <citation type="submission" date="2025-08" db="UniProtKB">
        <authorList>
            <consortium name="RefSeq"/>
        </authorList>
    </citation>
    <scope>IDENTIFICATION</scope>
</reference>
<sequence>MEQGLSALSLYCAPVAAAAAAAYAMDQEQLNTNGDRGFENVELGVMGKKKKIPRRVIHFASGETMEEYSTDEDDEQQEKKDLLPSVDPMLRVATSTLSVCDFLGEKIASVLGISTPKYQYAIDEYYRMKKEEEEEEEENKLSEQAERRFQEQQKQSQEGMAIQTAQPRDTACSTFMNLNFESEAEDQSVVESKRDFAVVSA</sequence>
<feature type="compositionally biased region" description="Basic and acidic residues" evidence="1">
    <location>
        <begin position="139"/>
        <end position="151"/>
    </location>
</feature>
<feature type="region of interest" description="Disordered" evidence="1">
    <location>
        <begin position="133"/>
        <end position="168"/>
    </location>
</feature>
<dbReference type="InterPro" id="IPR028260">
    <property type="entry name" value="FAM177"/>
</dbReference>
<evidence type="ECO:0000313" key="3">
    <source>
        <dbReference type="RefSeq" id="XP_026520285.1"/>
    </source>
</evidence>
<dbReference type="CTD" id="283635"/>
<name>A0A6J1TQN6_9SAUR</name>
<organism evidence="2 3">
    <name type="scientific">Notechis scutatus</name>
    <name type="common">mainland tiger snake</name>
    <dbReference type="NCBI Taxonomy" id="8663"/>
    <lineage>
        <taxon>Eukaryota</taxon>
        <taxon>Metazoa</taxon>
        <taxon>Chordata</taxon>
        <taxon>Craniata</taxon>
        <taxon>Vertebrata</taxon>
        <taxon>Euteleostomi</taxon>
        <taxon>Lepidosauria</taxon>
        <taxon>Squamata</taxon>
        <taxon>Bifurcata</taxon>
        <taxon>Unidentata</taxon>
        <taxon>Episquamata</taxon>
        <taxon>Toxicofera</taxon>
        <taxon>Serpentes</taxon>
        <taxon>Colubroidea</taxon>
        <taxon>Elapidae</taxon>
        <taxon>Hydrophiinae</taxon>
        <taxon>Notechis</taxon>
    </lineage>
</organism>
<dbReference type="PANTHER" id="PTHR31206">
    <property type="entry name" value="LP10445P"/>
    <property type="match status" value="1"/>
</dbReference>
<dbReference type="Proteomes" id="UP000504612">
    <property type="component" value="Unplaced"/>
</dbReference>
<protein>
    <submittedName>
        <fullName evidence="3">Protein FAM177A1 isoform X2</fullName>
    </submittedName>
</protein>
<dbReference type="RefSeq" id="XP_026520285.1">
    <property type="nucleotide sequence ID" value="XM_026664500.1"/>
</dbReference>
<proteinExistence type="predicted"/>
<accession>A0A6J1TQN6</accession>
<dbReference type="GeneID" id="113410080"/>
<dbReference type="PANTHER" id="PTHR31206:SF5">
    <property type="entry name" value="PROTEIN FAM177A1"/>
    <property type="match status" value="1"/>
</dbReference>
<feature type="compositionally biased region" description="Polar residues" evidence="1">
    <location>
        <begin position="152"/>
        <end position="168"/>
    </location>
</feature>
<gene>
    <name evidence="3" type="primary">FAM177A1</name>
</gene>